<keyword evidence="2" id="KW-1185">Reference proteome</keyword>
<dbReference type="PANTHER" id="PTHR11439:SF455">
    <property type="entry name" value="RLK (RECEPTOR-LIKE PROTEIN KINASE) 8, PUTATIVE-RELATED"/>
    <property type="match status" value="1"/>
</dbReference>
<dbReference type="CDD" id="cd09272">
    <property type="entry name" value="RNase_HI_RT_Ty1"/>
    <property type="match status" value="1"/>
</dbReference>
<dbReference type="Proteomes" id="UP001189122">
    <property type="component" value="Unassembled WGS sequence"/>
</dbReference>
<accession>A0ABN7EDP4</accession>
<dbReference type="EMBL" id="CACRZD030000388">
    <property type="protein sequence ID" value="CAA6675688.1"/>
    <property type="molecule type" value="Genomic_DNA"/>
</dbReference>
<protein>
    <recommendedName>
        <fullName evidence="3">Retrovirus-related Pol polyprotein from transposon TNT 1-94</fullName>
    </recommendedName>
</protein>
<reference evidence="2" key="1">
    <citation type="journal article" date="2020" name="Sci. Rep.">
        <title>Chromosome-scale genome assembly for the duckweed Spirodela intermedia, integrating cytogenetic maps, PacBio and Oxford Nanopore libraries.</title>
        <authorList>
            <person name="Hoang P.T.N."/>
            <person name="Fiebig A."/>
            <person name="Novak P."/>
            <person name="Macas J."/>
            <person name="Cao H.X."/>
            <person name="Stepanenko A."/>
            <person name="Chen G."/>
            <person name="Borisjuk N."/>
            <person name="Scholz U."/>
            <person name="Schubert I."/>
        </authorList>
    </citation>
    <scope>NUCLEOTIDE SEQUENCE [LARGE SCALE GENOMIC DNA]</scope>
</reference>
<evidence type="ECO:0000313" key="2">
    <source>
        <dbReference type="Proteomes" id="UP001189122"/>
    </source>
</evidence>
<evidence type="ECO:0008006" key="3">
    <source>
        <dbReference type="Google" id="ProtNLM"/>
    </source>
</evidence>
<evidence type="ECO:0000313" key="1">
    <source>
        <dbReference type="EMBL" id="CAA6675688.1"/>
    </source>
</evidence>
<organism evidence="1 2">
    <name type="scientific">Spirodela intermedia</name>
    <name type="common">Intermediate duckweed</name>
    <dbReference type="NCBI Taxonomy" id="51605"/>
    <lineage>
        <taxon>Eukaryota</taxon>
        <taxon>Viridiplantae</taxon>
        <taxon>Streptophyta</taxon>
        <taxon>Embryophyta</taxon>
        <taxon>Tracheophyta</taxon>
        <taxon>Spermatophyta</taxon>
        <taxon>Magnoliopsida</taxon>
        <taxon>Liliopsida</taxon>
        <taxon>Araceae</taxon>
        <taxon>Lemnoideae</taxon>
        <taxon>Spirodela</taxon>
    </lineage>
</organism>
<name>A0ABN7EDP4_SPIIN</name>
<comment type="caution">
    <text evidence="1">The sequence shown here is derived from an EMBL/GenBank/DDBJ whole genome shotgun (WGS) entry which is preliminary data.</text>
</comment>
<sequence>MTPLSAHTYSDVDWASSKNDRRSTGGYLSSKKHFIVSRSSTEAEYKALANTAAEFIWLNSLLNEIQIKPQGTPILYCDNLGATYLSVNPFFHARTKHIEINFHFICERVTAKQLQIRFLPSTHQLVDILTKPLLKSRFQ</sequence>
<proteinExistence type="predicted"/>
<gene>
    <name evidence="1" type="ORF">SI7747_UN022030</name>
</gene>
<dbReference type="PANTHER" id="PTHR11439">
    <property type="entry name" value="GAG-POL-RELATED RETROTRANSPOSON"/>
    <property type="match status" value="1"/>
</dbReference>